<keyword evidence="5 9" id="KW-0812">Transmembrane</keyword>
<dbReference type="CDD" id="cd06550">
    <property type="entry name" value="TM_ABC_iron-siderophores_like"/>
    <property type="match status" value="1"/>
</dbReference>
<comment type="similarity">
    <text evidence="2">Belongs to the binding-protein-dependent transport system permease family. FecCD subfamily.</text>
</comment>
<evidence type="ECO:0000313" key="10">
    <source>
        <dbReference type="EMBL" id="PEN07739.1"/>
    </source>
</evidence>
<dbReference type="InterPro" id="IPR037294">
    <property type="entry name" value="ABC_BtuC-like"/>
</dbReference>
<evidence type="ECO:0000256" key="3">
    <source>
        <dbReference type="ARBA" id="ARBA00022448"/>
    </source>
</evidence>
<keyword evidence="11" id="KW-1185">Reference proteome</keyword>
<dbReference type="GO" id="GO:0022857">
    <property type="term" value="F:transmembrane transporter activity"/>
    <property type="evidence" value="ECO:0007669"/>
    <property type="project" value="InterPro"/>
</dbReference>
<feature type="region of interest" description="Disordered" evidence="8">
    <location>
        <begin position="1"/>
        <end position="35"/>
    </location>
</feature>
<dbReference type="Pfam" id="PF01032">
    <property type="entry name" value="FecCD"/>
    <property type="match status" value="1"/>
</dbReference>
<dbReference type="GO" id="GO:0033214">
    <property type="term" value="P:siderophore-iron import into cell"/>
    <property type="evidence" value="ECO:0007669"/>
    <property type="project" value="TreeGrafter"/>
</dbReference>
<evidence type="ECO:0000256" key="4">
    <source>
        <dbReference type="ARBA" id="ARBA00022475"/>
    </source>
</evidence>
<feature type="transmembrane region" description="Helical" evidence="9">
    <location>
        <begin position="42"/>
        <end position="63"/>
    </location>
</feature>
<dbReference type="Gene3D" id="1.10.3470.10">
    <property type="entry name" value="ABC transporter involved in vitamin B12 uptake, BtuC"/>
    <property type="match status" value="1"/>
</dbReference>
<dbReference type="SUPFAM" id="SSF81345">
    <property type="entry name" value="ABC transporter involved in vitamin B12 uptake, BtuC"/>
    <property type="match status" value="1"/>
</dbReference>
<evidence type="ECO:0000256" key="8">
    <source>
        <dbReference type="SAM" id="MobiDB-lite"/>
    </source>
</evidence>
<dbReference type="PANTHER" id="PTHR30472">
    <property type="entry name" value="FERRIC ENTEROBACTIN TRANSPORT SYSTEM PERMEASE PROTEIN"/>
    <property type="match status" value="1"/>
</dbReference>
<comment type="subcellular location">
    <subcellularLocation>
        <location evidence="1">Cell membrane</location>
        <topology evidence="1">Multi-pass membrane protein</topology>
    </subcellularLocation>
</comment>
<gene>
    <name evidence="10" type="ORF">CRI93_07075</name>
</gene>
<evidence type="ECO:0000313" key="11">
    <source>
        <dbReference type="Proteomes" id="UP000221024"/>
    </source>
</evidence>
<proteinExistence type="inferred from homology"/>
<keyword evidence="6 9" id="KW-1133">Transmembrane helix</keyword>
<dbReference type="AlphaFoldDB" id="A0A2H3NMQ7"/>
<reference evidence="10 11" key="1">
    <citation type="submission" date="2017-10" db="EMBL/GenBank/DDBJ databases">
        <title>Draft genome of Longimonas halophila.</title>
        <authorList>
            <person name="Goh K.M."/>
            <person name="Shamsir M.S."/>
            <person name="Lim S.W."/>
        </authorList>
    </citation>
    <scope>NUCLEOTIDE SEQUENCE [LARGE SCALE GENOMIC DNA]</scope>
    <source>
        <strain evidence="10 11">KCTC 42399</strain>
    </source>
</reference>
<evidence type="ECO:0000256" key="6">
    <source>
        <dbReference type="ARBA" id="ARBA00022989"/>
    </source>
</evidence>
<comment type="caution">
    <text evidence="10">The sequence shown here is derived from an EMBL/GenBank/DDBJ whole genome shotgun (WGS) entry which is preliminary data.</text>
</comment>
<dbReference type="InterPro" id="IPR000522">
    <property type="entry name" value="ABC_transptr_permease_BtuC"/>
</dbReference>
<evidence type="ECO:0000256" key="1">
    <source>
        <dbReference type="ARBA" id="ARBA00004651"/>
    </source>
</evidence>
<name>A0A2H3NMQ7_9BACT</name>
<feature type="transmembrane region" description="Helical" evidence="9">
    <location>
        <begin position="197"/>
        <end position="218"/>
    </location>
</feature>
<feature type="transmembrane region" description="Helical" evidence="9">
    <location>
        <begin position="102"/>
        <end position="123"/>
    </location>
</feature>
<dbReference type="Proteomes" id="UP000221024">
    <property type="component" value="Unassembled WGS sequence"/>
</dbReference>
<dbReference type="GO" id="GO:0005886">
    <property type="term" value="C:plasma membrane"/>
    <property type="evidence" value="ECO:0007669"/>
    <property type="project" value="UniProtKB-SubCell"/>
</dbReference>
<dbReference type="EMBL" id="PDEP01000005">
    <property type="protein sequence ID" value="PEN07739.1"/>
    <property type="molecule type" value="Genomic_DNA"/>
</dbReference>
<dbReference type="OrthoDB" id="9811721at2"/>
<evidence type="ECO:0000256" key="5">
    <source>
        <dbReference type="ARBA" id="ARBA00022692"/>
    </source>
</evidence>
<evidence type="ECO:0000256" key="7">
    <source>
        <dbReference type="ARBA" id="ARBA00023136"/>
    </source>
</evidence>
<protein>
    <submittedName>
        <fullName evidence="10">Heme ABC transporter permease</fullName>
    </submittedName>
</protein>
<feature type="transmembrane region" description="Helical" evidence="9">
    <location>
        <begin position="163"/>
        <end position="185"/>
    </location>
</feature>
<keyword evidence="3" id="KW-0813">Transport</keyword>
<evidence type="ECO:0000256" key="9">
    <source>
        <dbReference type="SAM" id="Phobius"/>
    </source>
</evidence>
<dbReference type="FunFam" id="1.10.3470.10:FF:000001">
    <property type="entry name" value="Vitamin B12 ABC transporter permease BtuC"/>
    <property type="match status" value="1"/>
</dbReference>
<feature type="transmembrane region" description="Helical" evidence="9">
    <location>
        <begin position="135"/>
        <end position="157"/>
    </location>
</feature>
<organism evidence="10 11">
    <name type="scientific">Longimonas halophila</name>
    <dbReference type="NCBI Taxonomy" id="1469170"/>
    <lineage>
        <taxon>Bacteria</taxon>
        <taxon>Pseudomonadati</taxon>
        <taxon>Rhodothermota</taxon>
        <taxon>Rhodothermia</taxon>
        <taxon>Rhodothermales</taxon>
        <taxon>Salisaetaceae</taxon>
        <taxon>Longimonas</taxon>
    </lineage>
</organism>
<feature type="transmembrane region" description="Helical" evidence="9">
    <location>
        <begin position="238"/>
        <end position="260"/>
    </location>
</feature>
<keyword evidence="4" id="KW-1003">Cell membrane</keyword>
<feature type="compositionally biased region" description="Polar residues" evidence="8">
    <location>
        <begin position="23"/>
        <end position="34"/>
    </location>
</feature>
<sequence>MDRSAQAPEAPTAERHDAAPAASNGQAATPMRQQHQQKGRRVLGGLVLLLLGATGASLAIGAVDMTLGQVLAILADRVGVSLPWAFERQQALVLTAIRLPRVLLAIGVGGGLAVSGAVMQGLFRNPLADPSLIGVSSGAALAAVVTIVLGTTVLGAWTAWLGAFLLPIAAFAGGVAATVVVYQLATSSGRTSVATMLLAGIAINALAGAGTGLMIFIADDDQLRDLTFWTLGSLGGATWSQLAVVGPCLLGGMLAAPFMARPLNAMLLGEGEALHLGIDTERVKKLVIALAAFVVGAAVAVSGVIGFVGLVVPHLLRLAVGPDHRVLIPGSALLGGALLLGADLLSRTIVAPAELPLGIVTALLGAPFFLWLLLRDRKRGVGYTL</sequence>
<keyword evidence="7 9" id="KW-0472">Membrane</keyword>
<feature type="transmembrane region" description="Helical" evidence="9">
    <location>
        <begin position="286"/>
        <end position="314"/>
    </location>
</feature>
<dbReference type="PANTHER" id="PTHR30472:SF25">
    <property type="entry name" value="ABC TRANSPORTER PERMEASE PROTEIN MJ0876-RELATED"/>
    <property type="match status" value="1"/>
</dbReference>
<evidence type="ECO:0000256" key="2">
    <source>
        <dbReference type="ARBA" id="ARBA00007935"/>
    </source>
</evidence>
<feature type="transmembrane region" description="Helical" evidence="9">
    <location>
        <begin position="357"/>
        <end position="374"/>
    </location>
</feature>
<accession>A0A2H3NMQ7</accession>